<dbReference type="Proteomes" id="UP000323522">
    <property type="component" value="Chromosome"/>
</dbReference>
<keyword evidence="4" id="KW-0808">Transferase</keyword>
<dbReference type="Gene3D" id="1.10.287.130">
    <property type="match status" value="1"/>
</dbReference>
<dbReference type="InterPro" id="IPR013727">
    <property type="entry name" value="2CSK_N"/>
</dbReference>
<dbReference type="EMBL" id="JBEPLS010000015">
    <property type="protein sequence ID" value="MET3605316.1"/>
    <property type="molecule type" value="Genomic_DNA"/>
</dbReference>
<evidence type="ECO:0000256" key="5">
    <source>
        <dbReference type="ARBA" id="ARBA00022692"/>
    </source>
</evidence>
<dbReference type="GO" id="GO:0005886">
    <property type="term" value="C:plasma membrane"/>
    <property type="evidence" value="ECO:0007669"/>
    <property type="project" value="TreeGrafter"/>
</dbReference>
<evidence type="ECO:0000313" key="12">
    <source>
        <dbReference type="EMBL" id="QEN02427.1"/>
    </source>
</evidence>
<dbReference type="OrthoDB" id="9148518at2"/>
<evidence type="ECO:0000256" key="4">
    <source>
        <dbReference type="ARBA" id="ARBA00022679"/>
    </source>
</evidence>
<dbReference type="GO" id="GO:0000155">
    <property type="term" value="F:phosphorelay sensor kinase activity"/>
    <property type="evidence" value="ECO:0007669"/>
    <property type="project" value="InterPro"/>
</dbReference>
<dbReference type="SMART" id="SM00387">
    <property type="entry name" value="HATPase_c"/>
    <property type="match status" value="1"/>
</dbReference>
<evidence type="ECO:0000256" key="2">
    <source>
        <dbReference type="ARBA" id="ARBA00012438"/>
    </source>
</evidence>
<reference evidence="11 14" key="2">
    <citation type="submission" date="2024-06" db="EMBL/GenBank/DDBJ databases">
        <title>Genomic Encyclopedia of Type Strains, Phase IV (KMG-IV): sequencing the most valuable type-strain genomes for metagenomic binning, comparative biology and taxonomic classification.</title>
        <authorList>
            <person name="Goeker M."/>
        </authorList>
    </citation>
    <scope>NUCLEOTIDE SEQUENCE [LARGE SCALE GENOMIC DNA]</scope>
    <source>
        <strain evidence="11 14">D-501</strain>
    </source>
</reference>
<dbReference type="InterPro" id="IPR005467">
    <property type="entry name" value="His_kinase_dom"/>
</dbReference>
<dbReference type="InterPro" id="IPR036097">
    <property type="entry name" value="HisK_dim/P_sf"/>
</dbReference>
<dbReference type="CDD" id="cd00075">
    <property type="entry name" value="HATPase"/>
    <property type="match status" value="1"/>
</dbReference>
<dbReference type="EMBL" id="CP035708">
    <property type="protein sequence ID" value="QEN02427.1"/>
    <property type="molecule type" value="Genomic_DNA"/>
</dbReference>
<keyword evidence="14" id="KW-1185">Reference proteome</keyword>
<organism evidence="12 13">
    <name type="scientific">Sphaerotilus sulfidivorans</name>
    <dbReference type="NCBI Taxonomy" id="639200"/>
    <lineage>
        <taxon>Bacteria</taxon>
        <taxon>Pseudomonadati</taxon>
        <taxon>Pseudomonadota</taxon>
        <taxon>Betaproteobacteria</taxon>
        <taxon>Burkholderiales</taxon>
        <taxon>Sphaerotilaceae</taxon>
        <taxon>Sphaerotilus</taxon>
    </lineage>
</organism>
<evidence type="ECO:0000313" key="14">
    <source>
        <dbReference type="Proteomes" id="UP001549111"/>
    </source>
</evidence>
<evidence type="ECO:0000259" key="10">
    <source>
        <dbReference type="PROSITE" id="PS50109"/>
    </source>
</evidence>
<proteinExistence type="predicted"/>
<dbReference type="Gene3D" id="3.30.565.10">
    <property type="entry name" value="Histidine kinase-like ATPase, C-terminal domain"/>
    <property type="match status" value="1"/>
</dbReference>
<dbReference type="InterPro" id="IPR036890">
    <property type="entry name" value="HATPase_C_sf"/>
</dbReference>
<evidence type="ECO:0000256" key="8">
    <source>
        <dbReference type="SAM" id="MobiDB-lite"/>
    </source>
</evidence>
<dbReference type="Pfam" id="PF08521">
    <property type="entry name" value="2CSK_N"/>
    <property type="match status" value="1"/>
</dbReference>
<sequence>MSRTAVAVQSIGARLSSALLWIAVTWGLLAALAVWLVVEHEVDELLDDALIASAGLISGLLPDAATQDAVLQQAAATVSLAPGSSRFSWQVVDRGEHVVIRSSRAPAEPLLPRHREGLSHSPEGWRVYGLALGREGRILYVAQSREERLEALGDVTLGTLVAALLVGVGGATALRRRARRELLPLDQLSAQVQHHDPMDSGTALPPAERVELQPIRDAIDELGRRLAQRIRQERAVVAHAAHALRTPLAGMDAQLAVALRECPPEATGTHQRLQRTREAAARLSRVVTALLTLFRSGVDIERRPVDAAELLADIPMPGLRLDFAAAFTAEGPARATPLPADADLLTAALANLLDNAVRHGARQVSVEPVDGGLRLVDDGPGIDPMRLQALQQALDTQAYEGRTGLGLMLADLVARAHGGRLRLGPSPYGSGLAVTLTLSEPADQRDDGAVAAGSGPNSAGTQR</sequence>
<dbReference type="Pfam" id="PF00512">
    <property type="entry name" value="HisKA"/>
    <property type="match status" value="1"/>
</dbReference>
<dbReference type="InterPro" id="IPR003594">
    <property type="entry name" value="HATPase_dom"/>
</dbReference>
<dbReference type="KEGG" id="snn:EWH46_17795"/>
<dbReference type="PROSITE" id="PS50109">
    <property type="entry name" value="HIS_KIN"/>
    <property type="match status" value="1"/>
</dbReference>
<dbReference type="PANTHER" id="PTHR45436">
    <property type="entry name" value="SENSOR HISTIDINE KINASE YKOH"/>
    <property type="match status" value="1"/>
</dbReference>
<evidence type="ECO:0000256" key="6">
    <source>
        <dbReference type="ARBA" id="ARBA00022777"/>
    </source>
</evidence>
<dbReference type="EC" id="2.7.13.3" evidence="2"/>
<dbReference type="RefSeq" id="WP_149505053.1">
    <property type="nucleotide sequence ID" value="NZ_CP035708.1"/>
</dbReference>
<evidence type="ECO:0000313" key="13">
    <source>
        <dbReference type="Proteomes" id="UP000323522"/>
    </source>
</evidence>
<keyword evidence="5 9" id="KW-0812">Transmembrane</keyword>
<name>A0A5C1Q4M1_9BURK</name>
<dbReference type="Proteomes" id="UP001549111">
    <property type="component" value="Unassembled WGS sequence"/>
</dbReference>
<gene>
    <name evidence="11" type="ORF">ABIC99_003145</name>
    <name evidence="12" type="ORF">EWH46_17795</name>
</gene>
<dbReference type="SUPFAM" id="SSF55874">
    <property type="entry name" value="ATPase domain of HSP90 chaperone/DNA topoisomerase II/histidine kinase"/>
    <property type="match status" value="1"/>
</dbReference>
<dbReference type="SMART" id="SM00388">
    <property type="entry name" value="HisKA"/>
    <property type="match status" value="1"/>
</dbReference>
<evidence type="ECO:0000256" key="9">
    <source>
        <dbReference type="SAM" id="Phobius"/>
    </source>
</evidence>
<evidence type="ECO:0000313" key="11">
    <source>
        <dbReference type="EMBL" id="MET3605316.1"/>
    </source>
</evidence>
<protein>
    <recommendedName>
        <fullName evidence="2">histidine kinase</fullName>
        <ecNumber evidence="2">2.7.13.3</ecNumber>
    </recommendedName>
</protein>
<keyword evidence="3" id="KW-0597">Phosphoprotein</keyword>
<dbReference type="AlphaFoldDB" id="A0A5C1Q4M1"/>
<keyword evidence="6 12" id="KW-0418">Kinase</keyword>
<dbReference type="SUPFAM" id="SSF47384">
    <property type="entry name" value="Homodimeric domain of signal transducing histidine kinase"/>
    <property type="match status" value="1"/>
</dbReference>
<comment type="catalytic activity">
    <reaction evidence="1">
        <text>ATP + protein L-histidine = ADP + protein N-phospho-L-histidine.</text>
        <dbReference type="EC" id="2.7.13.3"/>
    </reaction>
</comment>
<feature type="domain" description="Histidine kinase" evidence="10">
    <location>
        <begin position="239"/>
        <end position="440"/>
    </location>
</feature>
<dbReference type="InterPro" id="IPR003661">
    <property type="entry name" value="HisK_dim/P_dom"/>
</dbReference>
<evidence type="ECO:0000256" key="3">
    <source>
        <dbReference type="ARBA" id="ARBA00022553"/>
    </source>
</evidence>
<evidence type="ECO:0000256" key="7">
    <source>
        <dbReference type="ARBA" id="ARBA00022989"/>
    </source>
</evidence>
<reference evidence="12 13" key="1">
    <citation type="submission" date="2019-02" db="EMBL/GenBank/DDBJ databases">
        <title>Complete Genome Sequence and Methylome Analysis of Sphaerotilus natans subsp. sulfidivorans D-507.</title>
        <authorList>
            <person name="Fomenkov A."/>
            <person name="Gridneva E."/>
            <person name="Smolyakov D."/>
            <person name="Dubinina G."/>
            <person name="Vincze T."/>
            <person name="Grabovich M."/>
            <person name="Roberts R.J."/>
        </authorList>
    </citation>
    <scope>NUCLEOTIDE SEQUENCE [LARGE SCALE GENOMIC DNA]</scope>
    <source>
        <strain evidence="12 13">D-507</strain>
    </source>
</reference>
<keyword evidence="9" id="KW-0472">Membrane</keyword>
<dbReference type="PANTHER" id="PTHR45436:SF1">
    <property type="entry name" value="SENSOR PROTEIN QSEC"/>
    <property type="match status" value="1"/>
</dbReference>
<keyword evidence="7 9" id="KW-1133">Transmembrane helix</keyword>
<evidence type="ECO:0000256" key="1">
    <source>
        <dbReference type="ARBA" id="ARBA00000085"/>
    </source>
</evidence>
<accession>A0A5C1Q4M1</accession>
<feature type="transmembrane region" description="Helical" evidence="9">
    <location>
        <begin position="18"/>
        <end position="38"/>
    </location>
</feature>
<dbReference type="InterPro" id="IPR050428">
    <property type="entry name" value="TCS_sensor_his_kinase"/>
</dbReference>
<feature type="region of interest" description="Disordered" evidence="8">
    <location>
        <begin position="440"/>
        <end position="463"/>
    </location>
</feature>
<dbReference type="Pfam" id="PF02518">
    <property type="entry name" value="HATPase_c"/>
    <property type="match status" value="1"/>
</dbReference>
<dbReference type="CDD" id="cd00082">
    <property type="entry name" value="HisKA"/>
    <property type="match status" value="1"/>
</dbReference>